<name>A0AAN5DDL6_9BILA</name>
<sequence>PTMCIYRDAPVFNIPMSAGAAFVTWIVLILFHIPVYAACFIHRHQIIVPDDSVFKLRPFSQIMFLLVTTVVCTSFGYSYYLSWVPGKDLGTSLKEGISDEWDQGGINRMDCFIGYKALRNVWGIFIICYIAIFVISISLHTLSIIKK</sequence>
<dbReference type="Proteomes" id="UP001328107">
    <property type="component" value="Unassembled WGS sequence"/>
</dbReference>
<keyword evidence="3" id="KW-1185">Reference proteome</keyword>
<feature type="transmembrane region" description="Helical" evidence="1">
    <location>
        <begin position="122"/>
        <end position="145"/>
    </location>
</feature>
<feature type="transmembrane region" description="Helical" evidence="1">
    <location>
        <begin position="62"/>
        <end position="80"/>
    </location>
</feature>
<keyword evidence="1" id="KW-1133">Transmembrane helix</keyword>
<evidence type="ECO:0000313" key="3">
    <source>
        <dbReference type="Proteomes" id="UP001328107"/>
    </source>
</evidence>
<feature type="non-terminal residue" evidence="2">
    <location>
        <position position="1"/>
    </location>
</feature>
<evidence type="ECO:0008006" key="4">
    <source>
        <dbReference type="Google" id="ProtNLM"/>
    </source>
</evidence>
<comment type="caution">
    <text evidence="2">The sequence shown here is derived from an EMBL/GenBank/DDBJ whole genome shotgun (WGS) entry which is preliminary data.</text>
</comment>
<dbReference type="AlphaFoldDB" id="A0AAN5DDL6"/>
<feature type="non-terminal residue" evidence="2">
    <location>
        <position position="147"/>
    </location>
</feature>
<organism evidence="2 3">
    <name type="scientific">Pristionchus mayeri</name>
    <dbReference type="NCBI Taxonomy" id="1317129"/>
    <lineage>
        <taxon>Eukaryota</taxon>
        <taxon>Metazoa</taxon>
        <taxon>Ecdysozoa</taxon>
        <taxon>Nematoda</taxon>
        <taxon>Chromadorea</taxon>
        <taxon>Rhabditida</taxon>
        <taxon>Rhabditina</taxon>
        <taxon>Diplogasteromorpha</taxon>
        <taxon>Diplogasteroidea</taxon>
        <taxon>Neodiplogasteridae</taxon>
        <taxon>Pristionchus</taxon>
    </lineage>
</organism>
<accession>A0AAN5DDL6</accession>
<keyword evidence="1" id="KW-0812">Transmembrane</keyword>
<gene>
    <name evidence="2" type="ORF">PMAYCL1PPCAC_31354</name>
</gene>
<evidence type="ECO:0000313" key="2">
    <source>
        <dbReference type="EMBL" id="GMR61159.1"/>
    </source>
</evidence>
<dbReference type="EMBL" id="BTRK01000006">
    <property type="protein sequence ID" value="GMR61159.1"/>
    <property type="molecule type" value="Genomic_DNA"/>
</dbReference>
<protein>
    <recommendedName>
        <fullName evidence="4">G protein-coupled receptor</fullName>
    </recommendedName>
</protein>
<evidence type="ECO:0000256" key="1">
    <source>
        <dbReference type="SAM" id="Phobius"/>
    </source>
</evidence>
<proteinExistence type="predicted"/>
<keyword evidence="1" id="KW-0472">Membrane</keyword>
<reference evidence="3" key="1">
    <citation type="submission" date="2022-10" db="EMBL/GenBank/DDBJ databases">
        <title>Genome assembly of Pristionchus species.</title>
        <authorList>
            <person name="Yoshida K."/>
            <person name="Sommer R.J."/>
        </authorList>
    </citation>
    <scope>NUCLEOTIDE SEQUENCE [LARGE SCALE GENOMIC DNA]</scope>
    <source>
        <strain evidence="3">RS5460</strain>
    </source>
</reference>
<feature type="transmembrane region" description="Helical" evidence="1">
    <location>
        <begin position="20"/>
        <end position="41"/>
    </location>
</feature>